<proteinExistence type="predicted"/>
<dbReference type="RefSeq" id="WP_254469805.1">
    <property type="nucleotide sequence ID" value="NZ_CP113432.1"/>
</dbReference>
<gene>
    <name evidence="1" type="ORF">OU419_00680</name>
</gene>
<reference evidence="1" key="1">
    <citation type="submission" date="2022-11" db="EMBL/GenBank/DDBJ databases">
        <title>Pseudomonas triclosanedens sp. nov., a triclosan degrader isolated from activated sludge.</title>
        <authorList>
            <person name="Yin Y."/>
            <person name="Lu Z."/>
        </authorList>
    </citation>
    <scope>NUCLEOTIDE SEQUENCE</scope>
    <source>
        <strain evidence="1">ZM23</strain>
    </source>
</reference>
<evidence type="ECO:0000313" key="1">
    <source>
        <dbReference type="EMBL" id="WAI49814.1"/>
    </source>
</evidence>
<evidence type="ECO:0008006" key="3">
    <source>
        <dbReference type="Google" id="ProtNLM"/>
    </source>
</evidence>
<protein>
    <recommendedName>
        <fullName evidence="3">Uracil-DNA glycosylase-like domain-containing protein</fullName>
    </recommendedName>
</protein>
<keyword evidence="2" id="KW-1185">Reference proteome</keyword>
<organism evidence="1 2">
    <name type="scientific">Pseudomonas triclosanedens</name>
    <dbReference type="NCBI Taxonomy" id="2961893"/>
    <lineage>
        <taxon>Bacteria</taxon>
        <taxon>Pseudomonadati</taxon>
        <taxon>Pseudomonadota</taxon>
        <taxon>Gammaproteobacteria</taxon>
        <taxon>Pseudomonadales</taxon>
        <taxon>Pseudomonadaceae</taxon>
        <taxon>Pseudomonas</taxon>
    </lineage>
</organism>
<name>A0ABY6ZYF4_9PSED</name>
<dbReference type="Proteomes" id="UP001163624">
    <property type="component" value="Chromosome"/>
</dbReference>
<sequence>MRIRGGMTSAALQHLRRTLIELSLDRVAGNPFDNALEVFGQPRERLNLVVLGTNGNGTDMTRSNAQWLDMRAETPGYCHLSHGDWGRSRLQPELRRLPEVLNQSLGESRFALPRTIFGNALLLASEGVADIPRQVQRHIAAGGPHPHLNSLLNASLRFLEHGTLALCQPDVLFVYGNAEDRSAWAYLRRHFPLCSEGPRVAIRGARAYKFCRLRIGQRSIPVIGSPHLSYAYNRLDAQRIGQGLQALGVG</sequence>
<accession>A0ABY6ZYF4</accession>
<evidence type="ECO:0000313" key="2">
    <source>
        <dbReference type="Proteomes" id="UP001163624"/>
    </source>
</evidence>
<dbReference type="EMBL" id="CP113432">
    <property type="protein sequence ID" value="WAI49814.1"/>
    <property type="molecule type" value="Genomic_DNA"/>
</dbReference>